<reference evidence="1" key="1">
    <citation type="submission" date="2022-12" db="EMBL/GenBank/DDBJ databases">
        <title>Genome sequence of HCMS5-2.</title>
        <authorList>
            <person name="Woo H."/>
        </authorList>
    </citation>
    <scope>NUCLEOTIDE SEQUENCE</scope>
    <source>
        <strain evidence="1">HCMS5-2</strain>
    </source>
</reference>
<accession>A0ABT4LA21</accession>
<dbReference type="Proteomes" id="UP001144347">
    <property type="component" value="Unassembled WGS sequence"/>
</dbReference>
<name>A0ABT4LA21_9SPHI</name>
<evidence type="ECO:0000313" key="1">
    <source>
        <dbReference type="EMBL" id="MCZ4244770.1"/>
    </source>
</evidence>
<keyword evidence="2" id="KW-1185">Reference proteome</keyword>
<comment type="caution">
    <text evidence="1">The sequence shown here is derived from an EMBL/GenBank/DDBJ whole genome shotgun (WGS) entry which is preliminary data.</text>
</comment>
<evidence type="ECO:0000313" key="2">
    <source>
        <dbReference type="Proteomes" id="UP001144347"/>
    </source>
</evidence>
<dbReference type="PROSITE" id="PS51257">
    <property type="entry name" value="PROKAR_LIPOPROTEIN"/>
    <property type="match status" value="1"/>
</dbReference>
<sequence length="228" mass="26061">MKILILILILFGLGCKQKVDKQTFSKNKINSSNNVSKNTKVSTAKPKDEEPKAIEEKDISLGSVKGKSIKYDRISYSYDDVYTTIYIKNGNKKLVLLTYDYDGYHPDNIKVVYLSGHPFIYITSIHSHGHFRGQLYALDLSAGKANLVDGNKIRSSARVIRSYKEDNIEFRNENGLLLDKNNNITSEDYYKGKEGGNYTYKCYFKLIKIKNNTYILKLIKANMTPDIN</sequence>
<dbReference type="RefSeq" id="WP_269427828.1">
    <property type="nucleotide sequence ID" value="NZ_JAPWGM010000004.1"/>
</dbReference>
<proteinExistence type="predicted"/>
<organism evidence="1 2">
    <name type="scientific">Pedobacter punctiformis</name>
    <dbReference type="NCBI Taxonomy" id="3004097"/>
    <lineage>
        <taxon>Bacteria</taxon>
        <taxon>Pseudomonadati</taxon>
        <taxon>Bacteroidota</taxon>
        <taxon>Sphingobacteriia</taxon>
        <taxon>Sphingobacteriales</taxon>
        <taxon>Sphingobacteriaceae</taxon>
        <taxon>Pedobacter</taxon>
    </lineage>
</organism>
<gene>
    <name evidence="1" type="ORF">O0955_12225</name>
</gene>
<protein>
    <submittedName>
        <fullName evidence="1">Uncharacterized protein</fullName>
    </submittedName>
</protein>
<dbReference type="EMBL" id="JAPWGM010000004">
    <property type="protein sequence ID" value="MCZ4244770.1"/>
    <property type="molecule type" value="Genomic_DNA"/>
</dbReference>